<reference evidence="1 2" key="1">
    <citation type="submission" date="2023-09" db="EMBL/GenBank/DDBJ databases">
        <title>Multi-omics analysis of a traditional fermented food reveals byproduct-associated fungal strains for waste-to-food upcycling.</title>
        <authorList>
            <consortium name="Lawrence Berkeley National Laboratory"/>
            <person name="Rekdal V.M."/>
            <person name="Villalobos-Escobedo J.M."/>
            <person name="Rodriguez-Valeron N."/>
            <person name="Garcia M.O."/>
            <person name="Vasquez D.P."/>
            <person name="Damayanti I."/>
            <person name="Sorensen P.M."/>
            <person name="Baidoo E.E."/>
            <person name="De Carvalho A.C."/>
            <person name="Riley R."/>
            <person name="Lipzen A."/>
            <person name="He G."/>
            <person name="Yan M."/>
            <person name="Haridas S."/>
            <person name="Daum C."/>
            <person name="Yoshinaga Y."/>
            <person name="Ng V."/>
            <person name="Grigoriev I.V."/>
            <person name="Munk R."/>
            <person name="Nuraida L."/>
            <person name="Wijaya C.H."/>
            <person name="Morales P.-C."/>
            <person name="Keasling J.D."/>
        </authorList>
    </citation>
    <scope>NUCLEOTIDE SEQUENCE [LARGE SCALE GENOMIC DNA]</scope>
    <source>
        <strain evidence="1 2">FGSC 2613</strain>
    </source>
</reference>
<evidence type="ECO:0000313" key="1">
    <source>
        <dbReference type="EMBL" id="KAL0469353.1"/>
    </source>
</evidence>
<comment type="caution">
    <text evidence="1">The sequence shown here is derived from an EMBL/GenBank/DDBJ whole genome shotgun (WGS) entry which is preliminary data.</text>
</comment>
<accession>A0ABR3DBV8</accession>
<proteinExistence type="predicted"/>
<keyword evidence="2" id="KW-1185">Reference proteome</keyword>
<organism evidence="1 2">
    <name type="scientific">Neurospora intermedia</name>
    <dbReference type="NCBI Taxonomy" id="5142"/>
    <lineage>
        <taxon>Eukaryota</taxon>
        <taxon>Fungi</taxon>
        <taxon>Dikarya</taxon>
        <taxon>Ascomycota</taxon>
        <taxon>Pezizomycotina</taxon>
        <taxon>Sordariomycetes</taxon>
        <taxon>Sordariomycetidae</taxon>
        <taxon>Sordariales</taxon>
        <taxon>Sordariaceae</taxon>
        <taxon>Neurospora</taxon>
    </lineage>
</organism>
<sequence>MQFDLEAPYWKSKPPGIREEGQIGRKVHKPGYWFPCCQRDGTHDKLGCRLGPHRAADGVREKDLDGWKSYEDFQEAMGVPKK</sequence>
<gene>
    <name evidence="1" type="ORF">QR685DRAFT_526274</name>
</gene>
<dbReference type="EMBL" id="JAVLET010000005">
    <property type="protein sequence ID" value="KAL0469353.1"/>
    <property type="molecule type" value="Genomic_DNA"/>
</dbReference>
<dbReference type="PANTHER" id="PTHR38167">
    <property type="entry name" value="C2H2-TYPE DOMAIN-CONTAINING PROTEIN"/>
    <property type="match status" value="1"/>
</dbReference>
<name>A0ABR3DBV8_NEUIN</name>
<dbReference type="Proteomes" id="UP001451303">
    <property type="component" value="Unassembled WGS sequence"/>
</dbReference>
<protein>
    <submittedName>
        <fullName evidence="1">Uncharacterized protein</fullName>
    </submittedName>
</protein>
<dbReference type="PANTHER" id="PTHR38167:SF1">
    <property type="entry name" value="C2H2-TYPE DOMAIN-CONTAINING PROTEIN"/>
    <property type="match status" value="1"/>
</dbReference>
<evidence type="ECO:0000313" key="2">
    <source>
        <dbReference type="Proteomes" id="UP001451303"/>
    </source>
</evidence>